<dbReference type="AlphaFoldDB" id="T1HE53"/>
<sequence>MQLIQIKPREDQVTIRCTAEGVYPKPNMTISTSDRLDKGHVHVDTLTRNGVYDIIATMTLDDKDLMSPTTFDCVLRIPEANYTVRKSAVYYPDPQPLQQRGKKFLEVAAKLDSPLFVV</sequence>
<dbReference type="EMBL" id="ACPB03023053">
    <property type="status" value="NOT_ANNOTATED_CDS"/>
    <property type="molecule type" value="Genomic_DNA"/>
</dbReference>
<dbReference type="VEuPathDB" id="VectorBase:RPRC002325"/>
<dbReference type="HOGENOM" id="CLU_2076014_0_0_1"/>
<reference evidence="1" key="1">
    <citation type="submission" date="2015-05" db="UniProtKB">
        <authorList>
            <consortium name="EnsemblMetazoa"/>
        </authorList>
    </citation>
    <scope>IDENTIFICATION</scope>
</reference>
<evidence type="ECO:0000313" key="2">
    <source>
        <dbReference type="Proteomes" id="UP000015103"/>
    </source>
</evidence>
<dbReference type="Gene3D" id="2.60.40.10">
    <property type="entry name" value="Immunoglobulins"/>
    <property type="match status" value="1"/>
</dbReference>
<dbReference type="EMBL" id="ACPB03023054">
    <property type="status" value="NOT_ANNOTATED_CDS"/>
    <property type="molecule type" value="Genomic_DNA"/>
</dbReference>
<dbReference type="Proteomes" id="UP000015103">
    <property type="component" value="Unassembled WGS sequence"/>
</dbReference>
<dbReference type="InterPro" id="IPR036179">
    <property type="entry name" value="Ig-like_dom_sf"/>
</dbReference>
<dbReference type="EMBL" id="ACPB03023055">
    <property type="status" value="NOT_ANNOTATED_CDS"/>
    <property type="molecule type" value="Genomic_DNA"/>
</dbReference>
<accession>T1HE53</accession>
<keyword evidence="2" id="KW-1185">Reference proteome</keyword>
<name>T1HE53_RHOPR</name>
<evidence type="ECO:0000313" key="1">
    <source>
        <dbReference type="EnsemblMetazoa" id="RPRC002325-PA"/>
    </source>
</evidence>
<dbReference type="EnsemblMetazoa" id="RPRC002325-RA">
    <property type="protein sequence ID" value="RPRC002325-PA"/>
    <property type="gene ID" value="RPRC002325"/>
</dbReference>
<protein>
    <submittedName>
        <fullName evidence="1">Uncharacterized protein</fullName>
    </submittedName>
</protein>
<proteinExistence type="predicted"/>
<dbReference type="InterPro" id="IPR013783">
    <property type="entry name" value="Ig-like_fold"/>
</dbReference>
<dbReference type="InParanoid" id="T1HE53"/>
<dbReference type="SUPFAM" id="SSF48726">
    <property type="entry name" value="Immunoglobulin"/>
    <property type="match status" value="1"/>
</dbReference>
<organism evidence="1 2">
    <name type="scientific">Rhodnius prolixus</name>
    <name type="common">Triatomid bug</name>
    <dbReference type="NCBI Taxonomy" id="13249"/>
    <lineage>
        <taxon>Eukaryota</taxon>
        <taxon>Metazoa</taxon>
        <taxon>Ecdysozoa</taxon>
        <taxon>Arthropoda</taxon>
        <taxon>Hexapoda</taxon>
        <taxon>Insecta</taxon>
        <taxon>Pterygota</taxon>
        <taxon>Neoptera</taxon>
        <taxon>Paraneoptera</taxon>
        <taxon>Hemiptera</taxon>
        <taxon>Heteroptera</taxon>
        <taxon>Panheteroptera</taxon>
        <taxon>Cimicomorpha</taxon>
        <taxon>Reduviidae</taxon>
        <taxon>Triatominae</taxon>
        <taxon>Rhodnius</taxon>
    </lineage>
</organism>